<organism evidence="5 6">
    <name type="scientific">Elysia marginata</name>
    <dbReference type="NCBI Taxonomy" id="1093978"/>
    <lineage>
        <taxon>Eukaryota</taxon>
        <taxon>Metazoa</taxon>
        <taxon>Spiralia</taxon>
        <taxon>Lophotrochozoa</taxon>
        <taxon>Mollusca</taxon>
        <taxon>Gastropoda</taxon>
        <taxon>Heterobranchia</taxon>
        <taxon>Euthyneura</taxon>
        <taxon>Panpulmonata</taxon>
        <taxon>Sacoglossa</taxon>
        <taxon>Placobranchoidea</taxon>
        <taxon>Plakobranchidae</taxon>
        <taxon>Elysia</taxon>
    </lineage>
</organism>
<dbReference type="CDD" id="cd00614">
    <property type="entry name" value="CGS_like"/>
    <property type="match status" value="1"/>
</dbReference>
<dbReference type="Pfam" id="PF01053">
    <property type="entry name" value="Cys_Met_Meta_PP"/>
    <property type="match status" value="1"/>
</dbReference>
<dbReference type="InterPro" id="IPR015424">
    <property type="entry name" value="PyrdxlP-dep_Trfase"/>
</dbReference>
<dbReference type="Gene3D" id="3.90.1150.10">
    <property type="entry name" value="Aspartate Aminotransferase, domain 1"/>
    <property type="match status" value="1"/>
</dbReference>
<keyword evidence="6" id="KW-1185">Reference proteome</keyword>
<dbReference type="Gene3D" id="3.40.640.10">
    <property type="entry name" value="Type I PLP-dependent aspartate aminotransferase-like (Major domain)"/>
    <property type="match status" value="1"/>
</dbReference>
<evidence type="ECO:0000256" key="3">
    <source>
        <dbReference type="PIRSR" id="PIRSR001434-2"/>
    </source>
</evidence>
<comment type="caution">
    <text evidence="5">The sequence shown here is derived from an EMBL/GenBank/DDBJ whole genome shotgun (WGS) entry which is preliminary data.</text>
</comment>
<evidence type="ECO:0000256" key="1">
    <source>
        <dbReference type="ARBA" id="ARBA00001933"/>
    </source>
</evidence>
<dbReference type="GO" id="GO:0016846">
    <property type="term" value="F:carbon-sulfur lyase activity"/>
    <property type="evidence" value="ECO:0007669"/>
    <property type="project" value="TreeGrafter"/>
</dbReference>
<protein>
    <submittedName>
        <fullName evidence="5">Cystathionine gamma-lyase</fullName>
    </submittedName>
</protein>
<sequence length="441" mass="48046">MGSMDIDQNRHLSIREAPAKSDYDQGLNGLTLDDVTPTSALVSCQHVFTGTHTTPIVTPIYHSATYIMDKLDDAMQCFTDGGSIYSRNSNPTCEMTECAINALERGAGSLTFASGMAAVSSIFLGFLKTGDHVVFQSPCYVGTTTALKHMAEHYKVETTFVTDVKTESFEKAIQPNTKLIWVETPCNPNVLVVDIKAVVDLAKPKGILVGVDGTFASPYVQQPLRYGADFSMHSCSKYVGGHLDLIAGCVTTSTVEQWRVLKHMQGTFGNMLSPHDASLVLRGLRTLPLRMKKHCENGLLVAQFLDGHPKVERVHYPGLESHPQHEVAKKQMIGGFSAMIMAEIKGGSKGGATVAEVWTILVVKYRIKINVRIFKLAVSLGGAQSILEHPYTMTHGKYLLSEEETKKSGVTPGMLRISVGIEDADDLIADLKQALDKVDLS</sequence>
<dbReference type="AlphaFoldDB" id="A0AAV4H9H3"/>
<gene>
    <name evidence="5" type="ORF">ElyMa_000891600</name>
</gene>
<reference evidence="5 6" key="1">
    <citation type="journal article" date="2021" name="Elife">
        <title>Chloroplast acquisition without the gene transfer in kleptoplastic sea slugs, Plakobranchus ocellatus.</title>
        <authorList>
            <person name="Maeda T."/>
            <person name="Takahashi S."/>
            <person name="Yoshida T."/>
            <person name="Shimamura S."/>
            <person name="Takaki Y."/>
            <person name="Nagai Y."/>
            <person name="Toyoda A."/>
            <person name="Suzuki Y."/>
            <person name="Arimoto A."/>
            <person name="Ishii H."/>
            <person name="Satoh N."/>
            <person name="Nishiyama T."/>
            <person name="Hasebe M."/>
            <person name="Maruyama T."/>
            <person name="Minagawa J."/>
            <person name="Obokata J."/>
            <person name="Shigenobu S."/>
        </authorList>
    </citation>
    <scope>NUCLEOTIDE SEQUENCE [LARGE SCALE GENOMIC DNA]</scope>
</reference>
<feature type="modified residue" description="N6-(pyridoxal phosphate)lysine" evidence="3">
    <location>
        <position position="237"/>
    </location>
</feature>
<dbReference type="FunFam" id="3.40.640.10:FF:000046">
    <property type="entry name" value="Cystathionine gamma-lyase"/>
    <property type="match status" value="1"/>
</dbReference>
<evidence type="ECO:0000313" key="5">
    <source>
        <dbReference type="EMBL" id="GFR93396.1"/>
    </source>
</evidence>
<evidence type="ECO:0000313" key="6">
    <source>
        <dbReference type="Proteomes" id="UP000762676"/>
    </source>
</evidence>
<dbReference type="PANTHER" id="PTHR11808">
    <property type="entry name" value="TRANS-SULFURATION ENZYME FAMILY MEMBER"/>
    <property type="match status" value="1"/>
</dbReference>
<accession>A0AAV4H9H3</accession>
<dbReference type="InterPro" id="IPR015422">
    <property type="entry name" value="PyrdxlP-dep_Trfase_small"/>
</dbReference>
<evidence type="ECO:0000256" key="2">
    <source>
        <dbReference type="ARBA" id="ARBA00022898"/>
    </source>
</evidence>
<dbReference type="GO" id="GO:0030170">
    <property type="term" value="F:pyridoxal phosphate binding"/>
    <property type="evidence" value="ECO:0007669"/>
    <property type="project" value="InterPro"/>
</dbReference>
<comment type="cofactor">
    <cofactor evidence="1 4">
        <name>pyridoxal 5'-phosphate</name>
        <dbReference type="ChEBI" id="CHEBI:597326"/>
    </cofactor>
</comment>
<dbReference type="GO" id="GO:0019346">
    <property type="term" value="P:transsulfuration"/>
    <property type="evidence" value="ECO:0007669"/>
    <property type="project" value="InterPro"/>
</dbReference>
<dbReference type="SUPFAM" id="SSF53383">
    <property type="entry name" value="PLP-dependent transferases"/>
    <property type="match status" value="1"/>
</dbReference>
<dbReference type="EMBL" id="BMAT01001839">
    <property type="protein sequence ID" value="GFR93396.1"/>
    <property type="molecule type" value="Genomic_DNA"/>
</dbReference>
<dbReference type="PANTHER" id="PTHR11808:SF80">
    <property type="entry name" value="CYSTATHIONINE GAMMA-LYASE"/>
    <property type="match status" value="1"/>
</dbReference>
<dbReference type="InterPro" id="IPR015421">
    <property type="entry name" value="PyrdxlP-dep_Trfase_major"/>
</dbReference>
<comment type="similarity">
    <text evidence="4">Belongs to the trans-sulfuration enzymes family.</text>
</comment>
<dbReference type="Proteomes" id="UP000762676">
    <property type="component" value="Unassembled WGS sequence"/>
</dbReference>
<name>A0AAV4H9H3_9GAST</name>
<dbReference type="PIRSF" id="PIRSF001434">
    <property type="entry name" value="CGS"/>
    <property type="match status" value="1"/>
</dbReference>
<keyword evidence="2 3" id="KW-0663">Pyridoxal phosphate</keyword>
<dbReference type="InterPro" id="IPR000277">
    <property type="entry name" value="Cys/Met-Metab_PyrdxlP-dep_enz"/>
</dbReference>
<proteinExistence type="inferred from homology"/>
<evidence type="ECO:0000256" key="4">
    <source>
        <dbReference type="RuleBase" id="RU362118"/>
    </source>
</evidence>
<dbReference type="GO" id="GO:0005737">
    <property type="term" value="C:cytoplasm"/>
    <property type="evidence" value="ECO:0007669"/>
    <property type="project" value="TreeGrafter"/>
</dbReference>